<comment type="caution">
    <text evidence="4">The sequence shown here is derived from an EMBL/GenBank/DDBJ whole genome shotgun (WGS) entry which is preliminary data.</text>
</comment>
<keyword evidence="1" id="KW-0479">Metal-binding</keyword>
<dbReference type="GO" id="GO:0046872">
    <property type="term" value="F:metal ion binding"/>
    <property type="evidence" value="ECO:0007669"/>
    <property type="project" value="UniProtKB-KW"/>
</dbReference>
<gene>
    <name evidence="4" type="ORF">SAMN04487940_11452</name>
</gene>
<dbReference type="Pfam" id="PF00884">
    <property type="entry name" value="Sulfatase"/>
    <property type="match status" value="1"/>
</dbReference>
<protein>
    <submittedName>
        <fullName evidence="4">Choline-sulfatase</fullName>
    </submittedName>
</protein>
<dbReference type="InterPro" id="IPR017850">
    <property type="entry name" value="Alkaline_phosphatase_core_sf"/>
</dbReference>
<dbReference type="SUPFAM" id="SSF53649">
    <property type="entry name" value="Alkaline phosphatase-like"/>
    <property type="match status" value="1"/>
</dbReference>
<reference evidence="4 5" key="1">
    <citation type="submission" date="2016-10" db="EMBL/GenBank/DDBJ databases">
        <authorList>
            <person name="Varghese N."/>
            <person name="Submissions S."/>
        </authorList>
    </citation>
    <scope>NUCLEOTIDE SEQUENCE [LARGE SCALE GENOMIC DNA]</scope>
    <source>
        <strain evidence="4 5">FF3</strain>
    </source>
</reference>
<dbReference type="InterPro" id="IPR000917">
    <property type="entry name" value="Sulfatase_N"/>
</dbReference>
<dbReference type="RefSeq" id="WP_074837684.1">
    <property type="nucleotide sequence ID" value="NZ_FNYY01000014.1"/>
</dbReference>
<dbReference type="Gene3D" id="3.40.720.10">
    <property type="entry name" value="Alkaline Phosphatase, subunit A"/>
    <property type="match status" value="1"/>
</dbReference>
<evidence type="ECO:0000259" key="3">
    <source>
        <dbReference type="Pfam" id="PF00884"/>
    </source>
</evidence>
<keyword evidence="2" id="KW-0378">Hydrolase</keyword>
<organism evidence="4 5">
    <name type="scientific">Marinovum algicola</name>
    <dbReference type="NCBI Taxonomy" id="42444"/>
    <lineage>
        <taxon>Bacteria</taxon>
        <taxon>Pseudomonadati</taxon>
        <taxon>Pseudomonadota</taxon>
        <taxon>Alphaproteobacteria</taxon>
        <taxon>Rhodobacterales</taxon>
        <taxon>Roseobacteraceae</taxon>
        <taxon>Marinovum</taxon>
    </lineage>
</organism>
<feature type="domain" description="Sulfatase N-terminal" evidence="3">
    <location>
        <begin position="15"/>
        <end position="349"/>
    </location>
</feature>
<proteinExistence type="predicted"/>
<dbReference type="CDD" id="cd16037">
    <property type="entry name" value="sulfatase_like"/>
    <property type="match status" value="1"/>
</dbReference>
<dbReference type="GeneID" id="80819716"/>
<evidence type="ECO:0000313" key="4">
    <source>
        <dbReference type="EMBL" id="SEJ92914.1"/>
    </source>
</evidence>
<dbReference type="EMBL" id="FNYY01000014">
    <property type="protein sequence ID" value="SEJ92914.1"/>
    <property type="molecule type" value="Genomic_DNA"/>
</dbReference>
<evidence type="ECO:0000256" key="2">
    <source>
        <dbReference type="ARBA" id="ARBA00022801"/>
    </source>
</evidence>
<dbReference type="GO" id="GO:0005737">
    <property type="term" value="C:cytoplasm"/>
    <property type="evidence" value="ECO:0007669"/>
    <property type="project" value="TreeGrafter"/>
</dbReference>
<evidence type="ECO:0000313" key="5">
    <source>
        <dbReference type="Proteomes" id="UP000182932"/>
    </source>
</evidence>
<dbReference type="PANTHER" id="PTHR45953:SF1">
    <property type="entry name" value="IDURONATE 2-SULFATASE"/>
    <property type="match status" value="1"/>
</dbReference>
<evidence type="ECO:0000256" key="1">
    <source>
        <dbReference type="ARBA" id="ARBA00022723"/>
    </source>
</evidence>
<accession>A0A975ZPP5</accession>
<sequence length="485" mass="52409">MADRPSGAPEDAAPRNLVFLLSDEHNRDVLGCYGHPFVQTPNLDALAQAGARFGAAYCNSPICVPSRASLATGRQVHELGAWDNAAPYTGAPRSWHHLLRDAGVDVASIGKLHYRGGDDYGFTEELIPLHVLHGKGDLKGLFRRDPLPKTGTGNLAAQAGPGRSAYSDYDTRIARTACDWLTDRADRRDAPGFALFVSFVMPHFPLIAPDACYALYEGRDLDELRFGLDAPVDGHPVLDHMRRVSDYDAHFTPETRRRALCAYFGMVTRLDELIGTVLQTLEDTGLGPSTSVIYSSDHGDNLGSHGLWGKSVMYETAAAVPLILRDPRLAPGTVVDAPVSLVDIAPTAAAICAPVVSDPAWAGTSLLDIARNPPPNRPVLSQYHATSSNTGMFMIRQGRWKYIHYPGFAPQLFDLWSDPQERHDLGQDPSFAAVRQRLDTVLRSQCDPEAVNAGAFADQAARIAANGGRAEIAASADIPFTPAPA</sequence>
<dbReference type="PANTHER" id="PTHR45953">
    <property type="entry name" value="IDURONATE 2-SULFATASE"/>
    <property type="match status" value="1"/>
</dbReference>
<dbReference type="Proteomes" id="UP000182932">
    <property type="component" value="Unassembled WGS sequence"/>
</dbReference>
<keyword evidence="5" id="KW-1185">Reference proteome</keyword>
<dbReference type="GO" id="GO:0008484">
    <property type="term" value="F:sulfuric ester hydrolase activity"/>
    <property type="evidence" value="ECO:0007669"/>
    <property type="project" value="TreeGrafter"/>
</dbReference>
<dbReference type="AlphaFoldDB" id="A0A975ZPP5"/>
<name>A0A975ZPP5_9RHOB</name>